<dbReference type="Proteomes" id="UP000335636">
    <property type="component" value="Unassembled WGS sequence"/>
</dbReference>
<keyword evidence="3" id="KW-1185">Reference proteome</keyword>
<evidence type="ECO:0000313" key="2">
    <source>
        <dbReference type="EMBL" id="VTJ88691.1"/>
    </source>
</evidence>
<keyword evidence="1" id="KW-0175">Coiled coil</keyword>
<proteinExistence type="predicted"/>
<organism evidence="2 3">
    <name type="scientific">Marmota monax</name>
    <name type="common">Woodchuck</name>
    <dbReference type="NCBI Taxonomy" id="9995"/>
    <lineage>
        <taxon>Eukaryota</taxon>
        <taxon>Metazoa</taxon>
        <taxon>Chordata</taxon>
        <taxon>Craniata</taxon>
        <taxon>Vertebrata</taxon>
        <taxon>Euteleostomi</taxon>
        <taxon>Mammalia</taxon>
        <taxon>Eutheria</taxon>
        <taxon>Euarchontoglires</taxon>
        <taxon>Glires</taxon>
        <taxon>Rodentia</taxon>
        <taxon>Sciuromorpha</taxon>
        <taxon>Sciuridae</taxon>
        <taxon>Xerinae</taxon>
        <taxon>Marmotini</taxon>
        <taxon>Marmota</taxon>
    </lineage>
</organism>
<dbReference type="EMBL" id="CABDUW010003089">
    <property type="protein sequence ID" value="VTJ88691.1"/>
    <property type="molecule type" value="Genomic_DNA"/>
</dbReference>
<reference evidence="2" key="1">
    <citation type="submission" date="2019-04" db="EMBL/GenBank/DDBJ databases">
        <authorList>
            <person name="Alioto T."/>
            <person name="Alioto T."/>
        </authorList>
    </citation>
    <scope>NUCLEOTIDE SEQUENCE [LARGE SCALE GENOMIC DNA]</scope>
</reference>
<sequence length="72" mass="8611">NLKLRIPWKNLYTQPFEAVLEDIYLLIVPSSRIKYDPLKEEKQLLEAKQQELKRIEETKQKVVDQGKKTKQT</sequence>
<dbReference type="AlphaFoldDB" id="A0A5E4D6A9"/>
<name>A0A5E4D6A9_MARMO</name>
<accession>A0A5E4D6A9</accession>
<evidence type="ECO:0000256" key="1">
    <source>
        <dbReference type="SAM" id="Coils"/>
    </source>
</evidence>
<feature type="coiled-coil region" evidence="1">
    <location>
        <begin position="38"/>
        <end position="65"/>
    </location>
</feature>
<gene>
    <name evidence="2" type="ORF">MONAX_5E019725</name>
</gene>
<feature type="non-terminal residue" evidence="2">
    <location>
        <position position="1"/>
    </location>
</feature>
<evidence type="ECO:0000313" key="3">
    <source>
        <dbReference type="Proteomes" id="UP000335636"/>
    </source>
</evidence>
<comment type="caution">
    <text evidence="2">The sequence shown here is derived from an EMBL/GenBank/DDBJ whole genome shotgun (WGS) entry which is preliminary data.</text>
</comment>
<protein>
    <submittedName>
        <fullName evidence="2">Uncharacterized protein</fullName>
    </submittedName>
</protein>